<gene>
    <name evidence="1" type="ORF">L6164_015474</name>
</gene>
<comment type="caution">
    <text evidence="1">The sequence shown here is derived from an EMBL/GenBank/DDBJ whole genome shotgun (WGS) entry which is preliminary data.</text>
</comment>
<name>A0ACB9NLA3_BAUVA</name>
<reference evidence="1 2" key="1">
    <citation type="journal article" date="2022" name="DNA Res.">
        <title>Chromosomal-level genome assembly of the orchid tree Bauhinia variegata (Leguminosae; Cercidoideae) supports the allotetraploid origin hypothesis of Bauhinia.</title>
        <authorList>
            <person name="Zhong Y."/>
            <person name="Chen Y."/>
            <person name="Zheng D."/>
            <person name="Pang J."/>
            <person name="Liu Y."/>
            <person name="Luo S."/>
            <person name="Meng S."/>
            <person name="Qian L."/>
            <person name="Wei D."/>
            <person name="Dai S."/>
            <person name="Zhou R."/>
        </authorList>
    </citation>
    <scope>NUCLEOTIDE SEQUENCE [LARGE SCALE GENOMIC DNA]</scope>
    <source>
        <strain evidence="1">BV-YZ2020</strain>
    </source>
</reference>
<dbReference type="Proteomes" id="UP000828941">
    <property type="component" value="Chromosome 6"/>
</dbReference>
<accession>A0ACB9NLA3</accession>
<dbReference type="EMBL" id="CM039431">
    <property type="protein sequence ID" value="KAI4337012.1"/>
    <property type="molecule type" value="Genomic_DNA"/>
</dbReference>
<organism evidence="1 2">
    <name type="scientific">Bauhinia variegata</name>
    <name type="common">Purple orchid tree</name>
    <name type="synonym">Phanera variegata</name>
    <dbReference type="NCBI Taxonomy" id="167791"/>
    <lineage>
        <taxon>Eukaryota</taxon>
        <taxon>Viridiplantae</taxon>
        <taxon>Streptophyta</taxon>
        <taxon>Embryophyta</taxon>
        <taxon>Tracheophyta</taxon>
        <taxon>Spermatophyta</taxon>
        <taxon>Magnoliopsida</taxon>
        <taxon>eudicotyledons</taxon>
        <taxon>Gunneridae</taxon>
        <taxon>Pentapetalae</taxon>
        <taxon>rosids</taxon>
        <taxon>fabids</taxon>
        <taxon>Fabales</taxon>
        <taxon>Fabaceae</taxon>
        <taxon>Cercidoideae</taxon>
        <taxon>Cercideae</taxon>
        <taxon>Bauhiniinae</taxon>
        <taxon>Bauhinia</taxon>
    </lineage>
</organism>
<proteinExistence type="predicted"/>
<protein>
    <submittedName>
        <fullName evidence="1">Uncharacterized protein</fullName>
    </submittedName>
</protein>
<keyword evidence="2" id="KW-1185">Reference proteome</keyword>
<evidence type="ECO:0000313" key="2">
    <source>
        <dbReference type="Proteomes" id="UP000828941"/>
    </source>
</evidence>
<evidence type="ECO:0000313" key="1">
    <source>
        <dbReference type="EMBL" id="KAI4337012.1"/>
    </source>
</evidence>
<sequence>MLTKEILHSLRLILTLNITQGAFLLSEVLPLTWNSHSFKTDTNGITIPRTKGYMLGGWFHHPELRCIPKHQRMLKGPVCE</sequence>